<accession>A0A6G8R4C8</accession>
<dbReference type="Proteomes" id="UP000500956">
    <property type="component" value="Segment"/>
</dbReference>
<organism evidence="1 2">
    <name type="scientific">Proteus phage Privateer</name>
    <dbReference type="NCBI Taxonomy" id="2712958"/>
    <lineage>
        <taxon>Viruses</taxon>
        <taxon>Duplodnaviria</taxon>
        <taxon>Heunggongvirae</taxon>
        <taxon>Uroviricota</taxon>
        <taxon>Caudoviricetes</taxon>
        <taxon>Grimontviridae</taxon>
        <taxon>Privateervirus</taxon>
        <taxon>Privateervirus privateer</taxon>
    </lineage>
</organism>
<name>A0A6G8R4C8_9CAUD</name>
<keyword evidence="2" id="KW-1185">Reference proteome</keyword>
<evidence type="ECO:0000313" key="2">
    <source>
        <dbReference type="Proteomes" id="UP000500956"/>
    </source>
</evidence>
<reference evidence="1 2" key="1">
    <citation type="submission" date="2020-02" db="EMBL/GenBank/DDBJ databases">
        <title>Characterization of Proteus podophage Privateer.</title>
        <authorList>
            <person name="Corban J."/>
            <person name="Ramsey J."/>
        </authorList>
    </citation>
    <scope>NUCLEOTIDE SEQUENCE [LARGE SCALE GENOMIC DNA]</scope>
</reference>
<protein>
    <submittedName>
        <fullName evidence="1">Uncharacterized protein</fullName>
    </submittedName>
</protein>
<dbReference type="EMBL" id="MT028297">
    <property type="protein sequence ID" value="QIN94808.1"/>
    <property type="molecule type" value="Genomic_DNA"/>
</dbReference>
<sequence>MKWGIQTLQNGVLQSAVSSAYIIDSIYVDRNLSKTYDFVGDNVELITTSMNRTHGGGLAKVTGKTVEAFYEDRWGPYELVIIGVAK</sequence>
<gene>
    <name evidence="1" type="ORF">CPT_Privateer_015</name>
</gene>
<proteinExistence type="predicted"/>
<evidence type="ECO:0000313" key="1">
    <source>
        <dbReference type="EMBL" id="QIN94808.1"/>
    </source>
</evidence>